<reference evidence="7 8" key="1">
    <citation type="submission" date="2020-06" db="EMBL/GenBank/DDBJ databases">
        <title>Draft genome of Uliginosibacterium sp. IMCC34675.</title>
        <authorList>
            <person name="Song J."/>
        </authorList>
    </citation>
    <scope>NUCLEOTIDE SEQUENCE [LARGE SCALE GENOMIC DNA]</scope>
    <source>
        <strain evidence="7 8">IMCC34675</strain>
    </source>
</reference>
<accession>A0ABX2IJZ3</accession>
<dbReference type="PANTHER" id="PTHR38776:SF1">
    <property type="entry name" value="MLTA-INTERACTING PROTEIN-RELATED"/>
    <property type="match status" value="1"/>
</dbReference>
<name>A0ABX2IJZ3_9RHOO</name>
<evidence type="ECO:0000313" key="7">
    <source>
        <dbReference type="EMBL" id="NSL56203.1"/>
    </source>
</evidence>
<dbReference type="Pfam" id="PF06629">
    <property type="entry name" value="MipA"/>
    <property type="match status" value="1"/>
</dbReference>
<evidence type="ECO:0000256" key="1">
    <source>
        <dbReference type="ARBA" id="ARBA00004442"/>
    </source>
</evidence>
<evidence type="ECO:0000313" key="8">
    <source>
        <dbReference type="Proteomes" id="UP000778523"/>
    </source>
</evidence>
<keyword evidence="4" id="KW-0472">Membrane</keyword>
<protein>
    <submittedName>
        <fullName evidence="7">MipA/OmpV family protein</fullName>
    </submittedName>
</protein>
<evidence type="ECO:0000256" key="6">
    <source>
        <dbReference type="SAM" id="SignalP"/>
    </source>
</evidence>
<keyword evidence="3 6" id="KW-0732">Signal</keyword>
<sequence length="273" mass="30596">MKALLLFLLLLALPAQAELKPRWELGMGVAAATLPDYRGSDEANEMLLPFPYAAYRFDWLKADRNGVRATLFDSDKVELNLSAGATPPVKSKNNQARQGMSDLKPMIEFGPSLDFKLWQSDNQDTRLDLRLPARAAFELREGMHYSGWLFSPRLNLDFLNVGLPEGWRVGLVTGPTFQDKHLNAYFYSVDEQYARADRPAYSASGGYTGWQFLGAVSRKFGKTWVGAYARWDTLKGAAFEDSPLVRRKTYFTAGIGVTWTLAQSSEMVEVGDD</sequence>
<organism evidence="7 8">
    <name type="scientific">Uliginosibacterium aquaticum</name>
    <dbReference type="NCBI Taxonomy" id="2731212"/>
    <lineage>
        <taxon>Bacteria</taxon>
        <taxon>Pseudomonadati</taxon>
        <taxon>Pseudomonadota</taxon>
        <taxon>Betaproteobacteria</taxon>
        <taxon>Rhodocyclales</taxon>
        <taxon>Zoogloeaceae</taxon>
        <taxon>Uliginosibacterium</taxon>
    </lineage>
</organism>
<dbReference type="Proteomes" id="UP000778523">
    <property type="component" value="Unassembled WGS sequence"/>
</dbReference>
<keyword evidence="5" id="KW-0998">Cell outer membrane</keyword>
<comment type="similarity">
    <text evidence="2">Belongs to the MipA/OmpV family.</text>
</comment>
<evidence type="ECO:0000256" key="2">
    <source>
        <dbReference type="ARBA" id="ARBA00005722"/>
    </source>
</evidence>
<keyword evidence="8" id="KW-1185">Reference proteome</keyword>
<evidence type="ECO:0000256" key="3">
    <source>
        <dbReference type="ARBA" id="ARBA00022729"/>
    </source>
</evidence>
<dbReference type="RefSeq" id="WP_170022524.1">
    <property type="nucleotide sequence ID" value="NZ_JABCSC020000003.1"/>
</dbReference>
<evidence type="ECO:0000256" key="4">
    <source>
        <dbReference type="ARBA" id="ARBA00023136"/>
    </source>
</evidence>
<feature type="chain" id="PRO_5046325638" evidence="6">
    <location>
        <begin position="18"/>
        <end position="273"/>
    </location>
</feature>
<comment type="caution">
    <text evidence="7">The sequence shown here is derived from an EMBL/GenBank/DDBJ whole genome shotgun (WGS) entry which is preliminary data.</text>
</comment>
<dbReference type="PANTHER" id="PTHR38776">
    <property type="entry name" value="MLTA-INTERACTING PROTEIN-RELATED"/>
    <property type="match status" value="1"/>
</dbReference>
<gene>
    <name evidence="7" type="ORF">HJ583_014275</name>
</gene>
<dbReference type="InterPro" id="IPR010583">
    <property type="entry name" value="MipA"/>
</dbReference>
<comment type="subcellular location">
    <subcellularLocation>
        <location evidence="1">Cell outer membrane</location>
    </subcellularLocation>
</comment>
<feature type="signal peptide" evidence="6">
    <location>
        <begin position="1"/>
        <end position="17"/>
    </location>
</feature>
<dbReference type="EMBL" id="JABCSC020000003">
    <property type="protein sequence ID" value="NSL56203.1"/>
    <property type="molecule type" value="Genomic_DNA"/>
</dbReference>
<proteinExistence type="inferred from homology"/>
<evidence type="ECO:0000256" key="5">
    <source>
        <dbReference type="ARBA" id="ARBA00023237"/>
    </source>
</evidence>